<dbReference type="PANTHER" id="PTHR46096:SF5">
    <property type="entry name" value="PERFORIN 1.2 PRECURSOR-RELATED"/>
    <property type="match status" value="1"/>
</dbReference>
<dbReference type="InterPro" id="IPR052784">
    <property type="entry name" value="Perforin-1_pore-forming"/>
</dbReference>
<organism evidence="1 2">
    <name type="scientific">Labeo rohita</name>
    <name type="common">Indian major carp</name>
    <name type="synonym">Cyprinus rohita</name>
    <dbReference type="NCBI Taxonomy" id="84645"/>
    <lineage>
        <taxon>Eukaryota</taxon>
        <taxon>Metazoa</taxon>
        <taxon>Chordata</taxon>
        <taxon>Craniata</taxon>
        <taxon>Vertebrata</taxon>
        <taxon>Euteleostomi</taxon>
        <taxon>Actinopterygii</taxon>
        <taxon>Neopterygii</taxon>
        <taxon>Teleostei</taxon>
        <taxon>Ostariophysi</taxon>
        <taxon>Cypriniformes</taxon>
        <taxon>Cyprinidae</taxon>
        <taxon>Labeoninae</taxon>
        <taxon>Labeonini</taxon>
        <taxon>Labeo</taxon>
    </lineage>
</organism>
<name>A0ABQ8LPM6_LABRO</name>
<gene>
    <name evidence="1" type="ORF">H4Q32_005861</name>
</gene>
<evidence type="ECO:0000313" key="1">
    <source>
        <dbReference type="EMBL" id="KAI2652614.1"/>
    </source>
</evidence>
<dbReference type="Proteomes" id="UP000830375">
    <property type="component" value="Unassembled WGS sequence"/>
</dbReference>
<protein>
    <submittedName>
        <fullName evidence="1">Perforin-1</fullName>
    </submittedName>
</protein>
<keyword evidence="2" id="KW-1185">Reference proteome</keyword>
<sequence>MKVCSEPCKIGRKCNARDRCGCVCETCQMIKSNCCPAEKGLATLKVYNLRAKVKCEPSLQGPQCNEVKPSPVAAPLADIFSSRNGVLVKDMPRLELAFNNSDKFTIKSLRQSPQQSLQTLSLQLS</sequence>
<dbReference type="PANTHER" id="PTHR46096">
    <property type="entry name" value="PERFORIN-1"/>
    <property type="match status" value="1"/>
</dbReference>
<proteinExistence type="predicted"/>
<reference evidence="1 2" key="1">
    <citation type="submission" date="2022-01" db="EMBL/GenBank/DDBJ databases">
        <title>A high-quality chromosome-level genome assembly of rohu carp, Labeo rohita.</title>
        <authorList>
            <person name="Arick M.A. II"/>
            <person name="Hsu C.-Y."/>
            <person name="Magbanua Z."/>
            <person name="Pechanova O."/>
            <person name="Grover C."/>
            <person name="Miller E."/>
            <person name="Thrash A."/>
            <person name="Ezzel L."/>
            <person name="Alam S."/>
            <person name="Benzie J."/>
            <person name="Hamilton M."/>
            <person name="Karsi A."/>
            <person name="Lawrence M.L."/>
            <person name="Peterson D.G."/>
        </authorList>
    </citation>
    <scope>NUCLEOTIDE SEQUENCE [LARGE SCALE GENOMIC DNA]</scope>
    <source>
        <strain evidence="2">BAU-BD-2019</strain>
        <tissue evidence="1">Blood</tissue>
    </source>
</reference>
<dbReference type="EMBL" id="JACTAM010000019">
    <property type="protein sequence ID" value="KAI2652614.1"/>
    <property type="molecule type" value="Genomic_DNA"/>
</dbReference>
<accession>A0ABQ8LPM6</accession>
<evidence type="ECO:0000313" key="2">
    <source>
        <dbReference type="Proteomes" id="UP000830375"/>
    </source>
</evidence>
<comment type="caution">
    <text evidence="1">The sequence shown here is derived from an EMBL/GenBank/DDBJ whole genome shotgun (WGS) entry which is preliminary data.</text>
</comment>